<keyword evidence="6" id="KW-0521">NADP</keyword>
<protein>
    <recommendedName>
        <fullName evidence="3 6">3-oxoacyl-[acyl-carrier-protein] reductase</fullName>
        <ecNumber evidence="3 6">1.1.1.100</ecNumber>
    </recommendedName>
</protein>
<dbReference type="NCBIfam" id="NF009466">
    <property type="entry name" value="PRK12826.1-2"/>
    <property type="match status" value="1"/>
</dbReference>
<dbReference type="SMART" id="SM00822">
    <property type="entry name" value="PKS_KR"/>
    <property type="match status" value="1"/>
</dbReference>
<dbReference type="InterPro" id="IPR036291">
    <property type="entry name" value="NAD(P)-bd_dom_sf"/>
</dbReference>
<proteinExistence type="inferred from homology"/>
<keyword evidence="6" id="KW-0443">Lipid metabolism</keyword>
<evidence type="ECO:0000256" key="2">
    <source>
        <dbReference type="ARBA" id="ARBA00006484"/>
    </source>
</evidence>
<name>A0ABP5B4E3_9ACTN</name>
<dbReference type="InterPro" id="IPR050259">
    <property type="entry name" value="SDR"/>
</dbReference>
<keyword evidence="6" id="KW-0276">Fatty acid metabolism</keyword>
<keyword evidence="6" id="KW-0444">Lipid biosynthesis</keyword>
<organism evidence="8 9">
    <name type="scientific">Streptomyces sodiiphilus</name>
    <dbReference type="NCBI Taxonomy" id="226217"/>
    <lineage>
        <taxon>Bacteria</taxon>
        <taxon>Bacillati</taxon>
        <taxon>Actinomycetota</taxon>
        <taxon>Actinomycetes</taxon>
        <taxon>Kitasatosporales</taxon>
        <taxon>Streptomycetaceae</taxon>
        <taxon>Streptomyces</taxon>
    </lineage>
</organism>
<dbReference type="PANTHER" id="PTHR42879">
    <property type="entry name" value="3-OXOACYL-(ACYL-CARRIER-PROTEIN) REDUCTASE"/>
    <property type="match status" value="1"/>
</dbReference>
<dbReference type="SUPFAM" id="SSF51735">
    <property type="entry name" value="NAD(P)-binding Rossmann-fold domains"/>
    <property type="match status" value="1"/>
</dbReference>
<evidence type="ECO:0000256" key="4">
    <source>
        <dbReference type="ARBA" id="ARBA00023002"/>
    </source>
</evidence>
<accession>A0ABP5B4E3</accession>
<evidence type="ECO:0000313" key="9">
    <source>
        <dbReference type="Proteomes" id="UP001501303"/>
    </source>
</evidence>
<keyword evidence="9" id="KW-1185">Reference proteome</keyword>
<evidence type="ECO:0000256" key="1">
    <source>
        <dbReference type="ARBA" id="ARBA00005194"/>
    </source>
</evidence>
<dbReference type="InterPro" id="IPR002347">
    <property type="entry name" value="SDR_fam"/>
</dbReference>
<sequence length="252" mass="26346">MSEYSESGTRPVALVTGGSRGIGRSVVARLAADGYDVAFCYQSNGGAARSAAEEAEGAGARVLVRRVDVARQAEAQSFVQEAERELGPVHAVVSSAGIVRDNPLILLDEKSWQDVLRVNLDGTYNICRAAVFAMMKRRAGTLVTMSSVTGVYGNAAQTNYAASKAGIIGFSRALAKETAPRGIRVNAVAPGFIETDMTAGLADRAGDDPAARIPLGRLGRPEEVADLVSFLVSDRASYITGQVLGIDGGLVL</sequence>
<dbReference type="InterPro" id="IPR057326">
    <property type="entry name" value="KR_dom"/>
</dbReference>
<reference evidence="9" key="1">
    <citation type="journal article" date="2019" name="Int. J. Syst. Evol. Microbiol.">
        <title>The Global Catalogue of Microorganisms (GCM) 10K type strain sequencing project: providing services to taxonomists for standard genome sequencing and annotation.</title>
        <authorList>
            <consortium name="The Broad Institute Genomics Platform"/>
            <consortium name="The Broad Institute Genome Sequencing Center for Infectious Disease"/>
            <person name="Wu L."/>
            <person name="Ma J."/>
        </authorList>
    </citation>
    <scope>NUCLEOTIDE SEQUENCE [LARGE SCALE GENOMIC DNA]</scope>
    <source>
        <strain evidence="9">JCM 13581</strain>
    </source>
</reference>
<evidence type="ECO:0000256" key="3">
    <source>
        <dbReference type="ARBA" id="ARBA00012948"/>
    </source>
</evidence>
<dbReference type="EMBL" id="BAAAMJ010000058">
    <property type="protein sequence ID" value="GAA1930462.1"/>
    <property type="molecule type" value="Genomic_DNA"/>
</dbReference>
<gene>
    <name evidence="8" type="primary">fabG_5</name>
    <name evidence="8" type="ORF">GCM10009716_42400</name>
</gene>
<comment type="function">
    <text evidence="6">Catalyzes the NADPH-dependent reduction of beta-ketoacyl-ACP substrates to beta-hydroxyacyl-ACP products, the first reductive step in the elongation cycle of fatty acid biosynthesis.</text>
</comment>
<dbReference type="PANTHER" id="PTHR42879:SF2">
    <property type="entry name" value="3-OXOACYL-[ACYL-CARRIER-PROTEIN] REDUCTASE FABG"/>
    <property type="match status" value="1"/>
</dbReference>
<feature type="domain" description="Ketoreductase" evidence="7">
    <location>
        <begin position="11"/>
        <end position="191"/>
    </location>
</feature>
<evidence type="ECO:0000256" key="6">
    <source>
        <dbReference type="RuleBase" id="RU366074"/>
    </source>
</evidence>
<keyword evidence="6" id="KW-0275">Fatty acid biosynthesis</keyword>
<keyword evidence="4 6" id="KW-0560">Oxidoreductase</keyword>
<dbReference type="PRINTS" id="PR00081">
    <property type="entry name" value="GDHRDH"/>
</dbReference>
<comment type="caution">
    <text evidence="8">The sequence shown here is derived from an EMBL/GenBank/DDBJ whole genome shotgun (WGS) entry which is preliminary data.</text>
</comment>
<dbReference type="RefSeq" id="WP_344265109.1">
    <property type="nucleotide sequence ID" value="NZ_BAAAMJ010000058.1"/>
</dbReference>
<dbReference type="InterPro" id="IPR020904">
    <property type="entry name" value="Sc_DH/Rdtase_CS"/>
</dbReference>
<dbReference type="Proteomes" id="UP001501303">
    <property type="component" value="Unassembled WGS sequence"/>
</dbReference>
<evidence type="ECO:0000259" key="7">
    <source>
        <dbReference type="SMART" id="SM00822"/>
    </source>
</evidence>
<dbReference type="Pfam" id="PF13561">
    <property type="entry name" value="adh_short_C2"/>
    <property type="match status" value="1"/>
</dbReference>
<dbReference type="PROSITE" id="PS00061">
    <property type="entry name" value="ADH_SHORT"/>
    <property type="match status" value="1"/>
</dbReference>
<dbReference type="InterPro" id="IPR011284">
    <property type="entry name" value="3oxo_ACP_reduc"/>
</dbReference>
<comment type="pathway">
    <text evidence="1 6">Lipid metabolism; fatty acid biosynthesis.</text>
</comment>
<evidence type="ECO:0000313" key="8">
    <source>
        <dbReference type="EMBL" id="GAA1930462.1"/>
    </source>
</evidence>
<evidence type="ECO:0000256" key="5">
    <source>
        <dbReference type="ARBA" id="ARBA00048508"/>
    </source>
</evidence>
<dbReference type="PRINTS" id="PR00080">
    <property type="entry name" value="SDRFAMILY"/>
</dbReference>
<dbReference type="Gene3D" id="3.40.50.720">
    <property type="entry name" value="NAD(P)-binding Rossmann-like Domain"/>
    <property type="match status" value="1"/>
</dbReference>
<comment type="subunit">
    <text evidence="6">Homotetramer.</text>
</comment>
<dbReference type="NCBIfam" id="TIGR01830">
    <property type="entry name" value="3oxo_ACP_reduc"/>
    <property type="match status" value="1"/>
</dbReference>
<comment type="similarity">
    <text evidence="2 6">Belongs to the short-chain dehydrogenases/reductases (SDR) family.</text>
</comment>
<dbReference type="EC" id="1.1.1.100" evidence="3 6"/>
<comment type="catalytic activity">
    <reaction evidence="5 6">
        <text>a (3R)-hydroxyacyl-[ACP] + NADP(+) = a 3-oxoacyl-[ACP] + NADPH + H(+)</text>
        <dbReference type="Rhea" id="RHEA:17397"/>
        <dbReference type="Rhea" id="RHEA-COMP:9916"/>
        <dbReference type="Rhea" id="RHEA-COMP:9945"/>
        <dbReference type="ChEBI" id="CHEBI:15378"/>
        <dbReference type="ChEBI" id="CHEBI:57783"/>
        <dbReference type="ChEBI" id="CHEBI:58349"/>
        <dbReference type="ChEBI" id="CHEBI:78776"/>
        <dbReference type="ChEBI" id="CHEBI:78827"/>
        <dbReference type="EC" id="1.1.1.100"/>
    </reaction>
</comment>